<proteinExistence type="predicted"/>
<gene>
    <name evidence="1" type="primary">orf-o</name>
</gene>
<accession>P95763</accession>
<organism evidence="1">
    <name type="scientific">Streptococcus gordonii</name>
    <dbReference type="NCBI Taxonomy" id="1302"/>
    <lineage>
        <taxon>Bacteria</taxon>
        <taxon>Bacillati</taxon>
        <taxon>Bacillota</taxon>
        <taxon>Bacilli</taxon>
        <taxon>Lactobacillales</taxon>
        <taxon>Streptococcaceae</taxon>
        <taxon>Streptococcus</taxon>
    </lineage>
</organism>
<dbReference type="EMBL" id="U40139">
    <property type="protein sequence ID" value="AAB37567.1"/>
    <property type="molecule type" value="Genomic_DNA"/>
</dbReference>
<evidence type="ECO:0000313" key="1">
    <source>
        <dbReference type="EMBL" id="AAB37567.1"/>
    </source>
</evidence>
<reference evidence="1" key="1">
    <citation type="journal article" date="1996" name="J. Bacteriol.">
        <title>Natural genetic transformation in Streptococcus gordonii: comX imparts spontaneous competence on strain wicky.</title>
        <authorList>
            <person name="Lunsford R.D."/>
            <person name="London J."/>
        </authorList>
    </citation>
    <scope>NUCLEOTIDE SEQUENCE</scope>
    <source>
        <strain evidence="1">Challis</strain>
    </source>
</reference>
<protein>
    <submittedName>
        <fullName evidence="1">Orf-O</fullName>
    </submittedName>
</protein>
<name>P95763_STRGN</name>
<sequence length="53" mass="5739">MSASSRMLIHISVSKFRNPTTLDSAISLISVAGLTQPSLRARFPISTQINPII</sequence>
<dbReference type="AlphaFoldDB" id="P95763"/>